<reference evidence="14" key="1">
    <citation type="submission" date="2016-11" db="EMBL/GenBank/DDBJ databases">
        <authorList>
            <person name="Varghese N."/>
            <person name="Submissions S."/>
        </authorList>
    </citation>
    <scope>NUCLEOTIDE SEQUENCE [LARGE SCALE GENOMIC DNA]</scope>
    <source>
        <strain evidence="14">DSM 2635</strain>
    </source>
</reference>
<evidence type="ECO:0000256" key="4">
    <source>
        <dbReference type="ARBA" id="ARBA00020653"/>
    </source>
</evidence>
<dbReference type="Pfam" id="PF00425">
    <property type="entry name" value="Chorismate_bind"/>
    <property type="match status" value="1"/>
</dbReference>
<proteinExistence type="predicted"/>
<keyword evidence="8" id="KW-0456">Lyase</keyword>
<dbReference type="AlphaFoldDB" id="A0A1M5N8N2"/>
<dbReference type="SUPFAM" id="SSF56322">
    <property type="entry name" value="ADC synthase"/>
    <property type="match status" value="1"/>
</dbReference>
<dbReference type="PANTHER" id="PTHR11236:SF48">
    <property type="entry name" value="ISOCHORISMATE SYNTHASE MENF"/>
    <property type="match status" value="1"/>
</dbReference>
<evidence type="ECO:0000256" key="1">
    <source>
        <dbReference type="ARBA" id="ARBA00001946"/>
    </source>
</evidence>
<evidence type="ECO:0000256" key="2">
    <source>
        <dbReference type="ARBA" id="ARBA00011575"/>
    </source>
</evidence>
<evidence type="ECO:0000256" key="5">
    <source>
        <dbReference type="ARBA" id="ARBA00022679"/>
    </source>
</evidence>
<dbReference type="InterPro" id="IPR006805">
    <property type="entry name" value="Anth_synth_I_N"/>
</dbReference>
<dbReference type="NCBIfam" id="TIGR00553">
    <property type="entry name" value="pabB"/>
    <property type="match status" value="1"/>
</dbReference>
<feature type="domain" description="Anthranilate synthase component I N-terminal" evidence="12">
    <location>
        <begin position="11"/>
        <end position="132"/>
    </location>
</feature>
<dbReference type="GO" id="GO:0004049">
    <property type="term" value="F:anthranilate synthase activity"/>
    <property type="evidence" value="ECO:0007669"/>
    <property type="project" value="UniProtKB-EC"/>
</dbReference>
<dbReference type="Proteomes" id="UP000243255">
    <property type="component" value="Unassembled WGS sequence"/>
</dbReference>
<protein>
    <recommendedName>
        <fullName evidence="4">Anthranilate synthase component 1</fullName>
        <ecNumber evidence="3">2.6.1.85</ecNumber>
    </recommendedName>
</protein>
<dbReference type="EC" id="2.6.1.85" evidence="3"/>
<sequence>MIKQLNTKLNSFEIFTIFKDDDNSFILDSAMDKNKLGRYSFVSSNPFKVLKFKNSEKNPLDTLKAELKKYKVENKTNLPFIGGAVGYLSYDLGNYIENIKKTAIDDTGVYDLYFGLYNYVIVFDHLEEKTYIATPDLDIHIERKLISNIEAKIEEAEKKGIDGICYREDKIEKIKLSSNFKKQEFKDSVQKIRDYIVQGDIYQANLTQRFSGKTKVSSYEIYRDLRRFSPAPFGAFLNFEKTHVLSNSPERFIKCTNKIVETRPIKGTRPRGKTKEEDLRLQNELLESEKDRAELLMIVDLERNDIGKISKVGSVKVPELFVIEKYANVNHLVSTVVGQLEDDKDAIDVIKATFPGGSITGAPKIRAMEIIDELEPTQRNIYTGSIGYIGFNGDMDFNIAIRTIIKQDENVYFQVGGGMTWDSNPDDEYQETLDKAQSIIKALRGYYEE</sequence>
<comment type="cofactor">
    <cofactor evidence="1">
        <name>Mg(2+)</name>
        <dbReference type="ChEBI" id="CHEBI:18420"/>
    </cofactor>
</comment>
<evidence type="ECO:0000256" key="8">
    <source>
        <dbReference type="ARBA" id="ARBA00023239"/>
    </source>
</evidence>
<keyword evidence="14" id="KW-1185">Reference proteome</keyword>
<dbReference type="GO" id="GO:0000162">
    <property type="term" value="P:L-tryptophan biosynthetic process"/>
    <property type="evidence" value="ECO:0007669"/>
    <property type="project" value="TreeGrafter"/>
</dbReference>
<dbReference type="GO" id="GO:0046820">
    <property type="term" value="F:4-amino-4-deoxychorismate synthase activity"/>
    <property type="evidence" value="ECO:0007669"/>
    <property type="project" value="UniProtKB-EC"/>
</dbReference>
<dbReference type="InterPro" id="IPR005801">
    <property type="entry name" value="ADC_synthase"/>
</dbReference>
<comment type="catalytic activity">
    <reaction evidence="10">
        <text>chorismate + L-glutamine = anthranilate + pyruvate + L-glutamate + H(+)</text>
        <dbReference type="Rhea" id="RHEA:21732"/>
        <dbReference type="ChEBI" id="CHEBI:15361"/>
        <dbReference type="ChEBI" id="CHEBI:15378"/>
        <dbReference type="ChEBI" id="CHEBI:16567"/>
        <dbReference type="ChEBI" id="CHEBI:29748"/>
        <dbReference type="ChEBI" id="CHEBI:29985"/>
        <dbReference type="ChEBI" id="CHEBI:58359"/>
        <dbReference type="EC" id="4.1.3.27"/>
    </reaction>
</comment>
<dbReference type="OrthoDB" id="9803598at2"/>
<gene>
    <name evidence="13" type="ORF">SAMN04488530_10951</name>
</gene>
<evidence type="ECO:0000313" key="13">
    <source>
        <dbReference type="EMBL" id="SHG85904.1"/>
    </source>
</evidence>
<evidence type="ECO:0000259" key="11">
    <source>
        <dbReference type="Pfam" id="PF00425"/>
    </source>
</evidence>
<dbReference type="GO" id="GO:0046872">
    <property type="term" value="F:metal ion binding"/>
    <property type="evidence" value="ECO:0007669"/>
    <property type="project" value="UniProtKB-KW"/>
</dbReference>
<dbReference type="PRINTS" id="PR00095">
    <property type="entry name" value="ANTSNTHASEI"/>
</dbReference>
<evidence type="ECO:0000259" key="12">
    <source>
        <dbReference type="Pfam" id="PF04715"/>
    </source>
</evidence>
<dbReference type="RefSeq" id="WP_073125177.1">
    <property type="nucleotide sequence ID" value="NZ_BAABCH010000102.1"/>
</dbReference>
<evidence type="ECO:0000313" key="14">
    <source>
        <dbReference type="Proteomes" id="UP000243255"/>
    </source>
</evidence>
<keyword evidence="6" id="KW-0479">Metal-binding</keyword>
<dbReference type="InterPro" id="IPR015890">
    <property type="entry name" value="Chorismate_C"/>
</dbReference>
<evidence type="ECO:0000256" key="3">
    <source>
        <dbReference type="ARBA" id="ARBA00013139"/>
    </source>
</evidence>
<keyword evidence="7" id="KW-0460">Magnesium</keyword>
<organism evidence="13 14">
    <name type="scientific">Asaccharospora irregularis DSM 2635</name>
    <dbReference type="NCBI Taxonomy" id="1121321"/>
    <lineage>
        <taxon>Bacteria</taxon>
        <taxon>Bacillati</taxon>
        <taxon>Bacillota</taxon>
        <taxon>Clostridia</taxon>
        <taxon>Peptostreptococcales</taxon>
        <taxon>Peptostreptococcaceae</taxon>
        <taxon>Asaccharospora</taxon>
    </lineage>
</organism>
<evidence type="ECO:0000256" key="9">
    <source>
        <dbReference type="ARBA" id="ARBA00025634"/>
    </source>
</evidence>
<dbReference type="GO" id="GO:0009396">
    <property type="term" value="P:folic acid-containing compound biosynthetic process"/>
    <property type="evidence" value="ECO:0007669"/>
    <property type="project" value="InterPro"/>
</dbReference>
<dbReference type="InterPro" id="IPR005802">
    <property type="entry name" value="ADC_synth_comp_1"/>
</dbReference>
<dbReference type="Pfam" id="PF04715">
    <property type="entry name" value="Anth_synt_I_N"/>
    <property type="match status" value="1"/>
</dbReference>
<evidence type="ECO:0000256" key="6">
    <source>
        <dbReference type="ARBA" id="ARBA00022723"/>
    </source>
</evidence>
<dbReference type="PANTHER" id="PTHR11236">
    <property type="entry name" value="AMINOBENZOATE/ANTHRANILATE SYNTHASE"/>
    <property type="match status" value="1"/>
</dbReference>
<evidence type="ECO:0000256" key="7">
    <source>
        <dbReference type="ARBA" id="ARBA00022842"/>
    </source>
</evidence>
<comment type="subunit">
    <text evidence="2">Heterotetramer consisting of two non-identical subunits: a beta subunit (TrpG) and a large alpha subunit (TrpE).</text>
</comment>
<feature type="domain" description="Chorismate-utilising enzyme C-terminal" evidence="11">
    <location>
        <begin position="182"/>
        <end position="435"/>
    </location>
</feature>
<comment type="function">
    <text evidence="9">Part of a heterotetrameric complex that catalyzes the two-step biosynthesis of anthranilate, an intermediate in the biosynthesis of L-tryptophan. In the first step, the glutamine-binding beta subunit (TrpG) of anthranilate synthase (AS) provides the glutamine amidotransferase activity which generates ammonia as a substrate that, along with chorismate, is used in the second step, catalyzed by the large alpha subunit of AS (TrpE) to produce anthranilate. In the absence of TrpG, TrpE can synthesize anthranilate directly from chorismate and high concentrations of ammonia.</text>
</comment>
<dbReference type="EMBL" id="FQWX01000009">
    <property type="protein sequence ID" value="SHG85904.1"/>
    <property type="molecule type" value="Genomic_DNA"/>
</dbReference>
<keyword evidence="5" id="KW-0808">Transferase</keyword>
<accession>A0A1M5N8N2</accession>
<dbReference type="STRING" id="1121321.SAMN04488530_10951"/>
<dbReference type="Gene3D" id="3.60.120.10">
    <property type="entry name" value="Anthranilate synthase"/>
    <property type="match status" value="1"/>
</dbReference>
<name>A0A1M5N8N2_9FIRM</name>
<evidence type="ECO:0000256" key="10">
    <source>
        <dbReference type="ARBA" id="ARBA00047683"/>
    </source>
</evidence>
<dbReference type="InterPro" id="IPR019999">
    <property type="entry name" value="Anth_synth_I-like"/>
</dbReference>